<dbReference type="GO" id="GO:0140359">
    <property type="term" value="F:ABC-type transporter activity"/>
    <property type="evidence" value="ECO:0007669"/>
    <property type="project" value="InterPro"/>
</dbReference>
<keyword evidence="1" id="KW-0472">Membrane</keyword>
<reference evidence="2" key="1">
    <citation type="submission" date="2021-03" db="EMBL/GenBank/DDBJ databases">
        <title>Antimicrobial resistance genes in bacteria isolated from Japanese honey, and their potential for conferring macrolide and lincosamide resistance in the American foulbrood pathogen Paenibacillus larvae.</title>
        <authorList>
            <person name="Okamoto M."/>
            <person name="Kumagai M."/>
            <person name="Kanamori H."/>
            <person name="Takamatsu D."/>
        </authorList>
    </citation>
    <scope>NUCLEOTIDE SEQUENCE</scope>
    <source>
        <strain evidence="2">J43TS3</strain>
    </source>
</reference>
<dbReference type="PANTHER" id="PTHR37305:SF1">
    <property type="entry name" value="MEMBRANE PROTEIN"/>
    <property type="match status" value="1"/>
</dbReference>
<feature type="transmembrane region" description="Helical" evidence="1">
    <location>
        <begin position="154"/>
        <end position="182"/>
    </location>
</feature>
<dbReference type="AlphaFoldDB" id="A0A919XAE4"/>
<gene>
    <name evidence="2" type="primary">yhcI</name>
    <name evidence="2" type="ORF">J43TS3_16760</name>
</gene>
<protein>
    <recommendedName>
        <fullName evidence="4">ABC transporter permease subunit</fullName>
    </recommendedName>
</protein>
<feature type="transmembrane region" description="Helical" evidence="1">
    <location>
        <begin position="234"/>
        <end position="256"/>
    </location>
</feature>
<dbReference type="Pfam" id="PF12679">
    <property type="entry name" value="ABC2_membrane_2"/>
    <property type="match status" value="1"/>
</dbReference>
<organism evidence="2 3">
    <name type="scientific">Ornithinibacillus bavariensis</name>
    <dbReference type="NCBI Taxonomy" id="545502"/>
    <lineage>
        <taxon>Bacteria</taxon>
        <taxon>Bacillati</taxon>
        <taxon>Bacillota</taxon>
        <taxon>Bacilli</taxon>
        <taxon>Bacillales</taxon>
        <taxon>Bacillaceae</taxon>
        <taxon>Ornithinibacillus</taxon>
    </lineage>
</organism>
<keyword evidence="3" id="KW-1185">Reference proteome</keyword>
<proteinExistence type="predicted"/>
<dbReference type="Proteomes" id="UP000676917">
    <property type="component" value="Unassembled WGS sequence"/>
</dbReference>
<feature type="transmembrane region" description="Helical" evidence="1">
    <location>
        <begin position="109"/>
        <end position="133"/>
    </location>
</feature>
<evidence type="ECO:0000256" key="1">
    <source>
        <dbReference type="SAM" id="Phobius"/>
    </source>
</evidence>
<evidence type="ECO:0000313" key="3">
    <source>
        <dbReference type="Proteomes" id="UP000676917"/>
    </source>
</evidence>
<keyword evidence="1" id="KW-0812">Transmembrane</keyword>
<feature type="transmembrane region" description="Helical" evidence="1">
    <location>
        <begin position="287"/>
        <end position="309"/>
    </location>
</feature>
<feature type="transmembrane region" description="Helical" evidence="1">
    <location>
        <begin position="202"/>
        <end position="227"/>
    </location>
</feature>
<feature type="transmembrane region" description="Helical" evidence="1">
    <location>
        <begin position="20"/>
        <end position="40"/>
    </location>
</feature>
<evidence type="ECO:0000313" key="2">
    <source>
        <dbReference type="EMBL" id="GIO27065.1"/>
    </source>
</evidence>
<evidence type="ECO:0008006" key="4">
    <source>
        <dbReference type="Google" id="ProtNLM"/>
    </source>
</evidence>
<accession>A0A919XAE4</accession>
<keyword evidence="1" id="KW-1133">Transmembrane helix</keyword>
<name>A0A919XAE4_9BACI</name>
<sequence>MVNFWQLTQNELKKIYIQKATWVMYILLIVILFGAALITITSDFITRDYNEDTWREELQEENNKLTKEMQEEAIFQEYNTGLIEQNNYYLEHDIMPPGYGAWQYVHENIILVSLISLFTIIVAAGIVANEFKWGTIKLLLIRPSSRVKILLSKYVAVILFALLTLLFLIAFSWLIGALFFGVDGLNPHMVMEKNNGLAYVSIIKEVLVGYGFKMVNLIMMATFAFMISSIFRSSALAIGIAVFLMLAGNSIVMFFAEHSWAKFILFANTDLSQYVNGNEPFMEGMSLTFSIIILLIYYAFFAISSWIVFVKRDVAGS</sequence>
<comment type="caution">
    <text evidence="2">The sequence shown here is derived from an EMBL/GenBank/DDBJ whole genome shotgun (WGS) entry which is preliminary data.</text>
</comment>
<dbReference type="PANTHER" id="PTHR37305">
    <property type="entry name" value="INTEGRAL MEMBRANE PROTEIN-RELATED"/>
    <property type="match status" value="1"/>
</dbReference>
<dbReference type="GO" id="GO:0005886">
    <property type="term" value="C:plasma membrane"/>
    <property type="evidence" value="ECO:0007669"/>
    <property type="project" value="UniProtKB-SubCell"/>
</dbReference>
<dbReference type="EMBL" id="BORP01000002">
    <property type="protein sequence ID" value="GIO27065.1"/>
    <property type="molecule type" value="Genomic_DNA"/>
</dbReference>
<dbReference type="RefSeq" id="WP_212920542.1">
    <property type="nucleotide sequence ID" value="NZ_BORP01000002.1"/>
</dbReference>